<evidence type="ECO:0000313" key="3">
    <source>
        <dbReference type="Proteomes" id="UP001152795"/>
    </source>
</evidence>
<name>A0A7D9K8T6_PARCT</name>
<evidence type="ECO:0000313" key="2">
    <source>
        <dbReference type="EMBL" id="CAB4042063.1"/>
    </source>
</evidence>
<sequence>MVGGIDEKLTSHLSRVPLVNQYGKTVFIKAYGIERITSDFQAVNLDGVVHLFKGVSAEEVAKPTGSVDLLIGYEYAGFHPQLERRNGHLLLLKNQFGKCIGGKHPSIKETHPTSELTSVRANHVNAINVEDIYNIEEEKELKLIKSKLTFDDEEKKWTAEYPWTRNPQELPDNRRAATRDANEEEPNHEMEQNSEMEQNNEITSDVEERQVDEERPHVNQVHESHESREV</sequence>
<dbReference type="EMBL" id="CACRXK020029396">
    <property type="protein sequence ID" value="CAB4042063.1"/>
    <property type="molecule type" value="Genomic_DNA"/>
</dbReference>
<feature type="compositionally biased region" description="Basic and acidic residues" evidence="1">
    <location>
        <begin position="206"/>
        <end position="230"/>
    </location>
</feature>
<comment type="caution">
    <text evidence="2">The sequence shown here is derived from an EMBL/GenBank/DDBJ whole genome shotgun (WGS) entry which is preliminary data.</text>
</comment>
<accession>A0A7D9K8T6</accession>
<proteinExistence type="predicted"/>
<protein>
    <submittedName>
        <fullName evidence="2">Uncharacterized protein</fullName>
    </submittedName>
</protein>
<gene>
    <name evidence="2" type="ORF">PACLA_8A020921</name>
</gene>
<dbReference type="AlphaFoldDB" id="A0A7D9K8T6"/>
<feature type="region of interest" description="Disordered" evidence="1">
    <location>
        <begin position="161"/>
        <end position="230"/>
    </location>
</feature>
<reference evidence="2" key="1">
    <citation type="submission" date="2020-04" db="EMBL/GenBank/DDBJ databases">
        <authorList>
            <person name="Alioto T."/>
            <person name="Alioto T."/>
            <person name="Gomez Garrido J."/>
        </authorList>
    </citation>
    <scope>NUCLEOTIDE SEQUENCE</scope>
    <source>
        <strain evidence="2">A484AB</strain>
    </source>
</reference>
<dbReference type="OrthoDB" id="6083927at2759"/>
<feature type="compositionally biased region" description="Basic and acidic residues" evidence="1">
    <location>
        <begin position="171"/>
        <end position="191"/>
    </location>
</feature>
<evidence type="ECO:0000256" key="1">
    <source>
        <dbReference type="SAM" id="MobiDB-lite"/>
    </source>
</evidence>
<organism evidence="2 3">
    <name type="scientific">Paramuricea clavata</name>
    <name type="common">Red gorgonian</name>
    <name type="synonym">Violescent sea-whip</name>
    <dbReference type="NCBI Taxonomy" id="317549"/>
    <lineage>
        <taxon>Eukaryota</taxon>
        <taxon>Metazoa</taxon>
        <taxon>Cnidaria</taxon>
        <taxon>Anthozoa</taxon>
        <taxon>Octocorallia</taxon>
        <taxon>Malacalcyonacea</taxon>
        <taxon>Plexauridae</taxon>
        <taxon>Paramuricea</taxon>
    </lineage>
</organism>
<keyword evidence="3" id="KW-1185">Reference proteome</keyword>
<dbReference type="Proteomes" id="UP001152795">
    <property type="component" value="Unassembled WGS sequence"/>
</dbReference>